<protein>
    <submittedName>
        <fullName evidence="1">Uncharacterized protein</fullName>
    </submittedName>
</protein>
<evidence type="ECO:0000313" key="1">
    <source>
        <dbReference type="EMBL" id="EHL78272.1"/>
    </source>
</evidence>
<proteinExistence type="predicted"/>
<evidence type="ECO:0000313" key="2">
    <source>
        <dbReference type="Proteomes" id="UP000011747"/>
    </source>
</evidence>
<dbReference type="HOGENOM" id="CLU_2680077_0_0_9"/>
<keyword evidence="2" id="KW-1185">Reference proteome</keyword>
<sequence>MSFSPKAMIRFNKKTKEFHLQGSYIIKILKNNQLGQLYFGKKYAIESLFPIYIQFDQDPWLPVCMRGIRFPLIL</sequence>
<gene>
    <name evidence="1" type="ORF">HMPREF1015_01765</name>
</gene>
<dbReference type="Proteomes" id="UP000011747">
    <property type="component" value="Unassembled WGS sequence"/>
</dbReference>
<dbReference type="Gene3D" id="2.70.98.60">
    <property type="entry name" value="alpha-galactosidase from lactobacil brevis"/>
    <property type="match status" value="1"/>
</dbReference>
<dbReference type="EMBL" id="ACWF01000085">
    <property type="protein sequence ID" value="EHL78272.1"/>
    <property type="molecule type" value="Genomic_DNA"/>
</dbReference>
<dbReference type="AlphaFoldDB" id="G9QKS6"/>
<reference evidence="1 2" key="1">
    <citation type="submission" date="2011-09" db="EMBL/GenBank/DDBJ databases">
        <title>The Genome Sequence of Bacillus smithii 7_3_47FAA.</title>
        <authorList>
            <consortium name="The Broad Institute Genome Sequencing Platform"/>
            <person name="Earl A."/>
            <person name="Ward D."/>
            <person name="Feldgarden M."/>
            <person name="Gevers D."/>
            <person name="Daigneault M."/>
            <person name="Strauss J."/>
            <person name="Allen-Vercoe E."/>
            <person name="Young S.K."/>
            <person name="Zeng Q."/>
            <person name="Gargeya S."/>
            <person name="Fitzgerald M."/>
            <person name="Haas B."/>
            <person name="Abouelleil A."/>
            <person name="Alvarado L."/>
            <person name="Arachchi H.M."/>
            <person name="Berlin A."/>
            <person name="Brown A."/>
            <person name="Chapman S.B."/>
            <person name="Chen Z."/>
            <person name="Dunbar C."/>
            <person name="Freedman E."/>
            <person name="Gearin G."/>
            <person name="Goldberg J."/>
            <person name="Griggs A."/>
            <person name="Gujja S."/>
            <person name="Heiman D."/>
            <person name="Howarth C."/>
            <person name="Larson L."/>
            <person name="Lui A."/>
            <person name="MacDonald P.J.P."/>
            <person name="Montmayeur A."/>
            <person name="Murphy C."/>
            <person name="Neiman D."/>
            <person name="Pearson M."/>
            <person name="Priest M."/>
            <person name="Roberts A."/>
            <person name="Saif S."/>
            <person name="Shea T."/>
            <person name="Shenoy N."/>
            <person name="Sisk P."/>
            <person name="Stolte C."/>
            <person name="Sykes S."/>
            <person name="Wortman J."/>
            <person name="Nusbaum C."/>
            <person name="Birren B."/>
        </authorList>
    </citation>
    <scope>NUCLEOTIDE SEQUENCE [LARGE SCALE GENOMIC DNA]</scope>
    <source>
        <strain evidence="1 2">7_3_47FAA</strain>
    </source>
</reference>
<comment type="caution">
    <text evidence="1">The sequence shown here is derived from an EMBL/GenBank/DDBJ whole genome shotgun (WGS) entry which is preliminary data.</text>
</comment>
<name>G9QKS6_9BACI</name>
<organism evidence="1 2">
    <name type="scientific">Bacillus smithii 7_3_47FAA</name>
    <dbReference type="NCBI Taxonomy" id="665952"/>
    <lineage>
        <taxon>Bacteria</taxon>
        <taxon>Bacillati</taxon>
        <taxon>Bacillota</taxon>
        <taxon>Bacilli</taxon>
        <taxon>Bacillales</taxon>
        <taxon>Bacillaceae</taxon>
        <taxon>Bacillus</taxon>
    </lineage>
</organism>
<dbReference type="InterPro" id="IPR038417">
    <property type="entry name" value="Alpga-gal_N_sf"/>
</dbReference>
<accession>G9QKS6</accession>
<dbReference type="PATRIC" id="fig|665952.3.peg.1629"/>